<sequence>MLRELLEITSFFKRPPFIHASDVSISKIYKNIVTFLEFKNRHFFRFISSFFPRSCNLSDKYWRGIVPP</sequence>
<protein>
    <submittedName>
        <fullName evidence="1">Uncharacterized protein</fullName>
    </submittedName>
</protein>
<dbReference type="EMBL" id="LXNG01000002">
    <property type="protein sequence ID" value="OAG69124.1"/>
    <property type="molecule type" value="Genomic_DNA"/>
</dbReference>
<dbReference type="AlphaFoldDB" id="A0A1A9MF03"/>
<reference evidence="1 2" key="1">
    <citation type="submission" date="2016-05" db="EMBL/GenBank/DDBJ databases">
        <title>Pathogenic, phenotypic and molecular characterisation of Xanthomonas nasturtii sp. nov. and Xanthomonas floridensis sp. nov., new species of Xanthomonas associated with watercress production in Florida.</title>
        <authorList>
            <person name="Vicente J.G."/>
            <person name="Rothwell S."/>
            <person name="Holub E.B."/>
            <person name="Studholme D.J."/>
        </authorList>
    </citation>
    <scope>NUCLEOTIDE SEQUENCE [LARGE SCALE GENOMIC DNA]</scope>
    <source>
        <strain evidence="1 2">WHRI 8848</strain>
    </source>
</reference>
<evidence type="ECO:0000313" key="1">
    <source>
        <dbReference type="EMBL" id="OAG69124.1"/>
    </source>
</evidence>
<dbReference type="Proteomes" id="UP000077659">
    <property type="component" value="Unassembled WGS sequence"/>
</dbReference>
<gene>
    <name evidence="1" type="ORF">A7D17_09585</name>
</gene>
<proteinExistence type="predicted"/>
<evidence type="ECO:0000313" key="2">
    <source>
        <dbReference type="Proteomes" id="UP000077659"/>
    </source>
</evidence>
<organism evidence="1 2">
    <name type="scientific">Xanthomonas floridensis</name>
    <dbReference type="NCBI Taxonomy" id="1843580"/>
    <lineage>
        <taxon>Bacteria</taxon>
        <taxon>Pseudomonadati</taxon>
        <taxon>Pseudomonadota</taxon>
        <taxon>Gammaproteobacteria</taxon>
        <taxon>Lysobacterales</taxon>
        <taxon>Lysobacteraceae</taxon>
        <taxon>Xanthomonas</taxon>
    </lineage>
</organism>
<name>A0A1A9MF03_9XANT</name>
<accession>A0A1A9MF03</accession>
<comment type="caution">
    <text evidence="1">The sequence shown here is derived from an EMBL/GenBank/DDBJ whole genome shotgun (WGS) entry which is preliminary data.</text>
</comment>